<evidence type="ECO:0000256" key="1">
    <source>
        <dbReference type="ARBA" id="ARBA00022614"/>
    </source>
</evidence>
<evidence type="ECO:0000313" key="5">
    <source>
        <dbReference type="Proteomes" id="UP000001861"/>
    </source>
</evidence>
<evidence type="ECO:0000313" key="4">
    <source>
        <dbReference type="EMBL" id="EAU86011.2"/>
    </source>
</evidence>
<feature type="region of interest" description="Disordered" evidence="3">
    <location>
        <begin position="600"/>
        <end position="659"/>
    </location>
</feature>
<feature type="compositionally biased region" description="Polar residues" evidence="3">
    <location>
        <begin position="804"/>
        <end position="816"/>
    </location>
</feature>
<dbReference type="InParanoid" id="A8NS60"/>
<feature type="region of interest" description="Disordered" evidence="3">
    <location>
        <begin position="242"/>
        <end position="275"/>
    </location>
</feature>
<dbReference type="HOGENOM" id="CLU_020999_1_2_1"/>
<reference evidence="4 5" key="1">
    <citation type="journal article" date="2010" name="Proc. Natl. Acad. Sci. U.S.A.">
        <title>Insights into evolution of multicellular fungi from the assembled chromosomes of the mushroom Coprinopsis cinerea (Coprinus cinereus).</title>
        <authorList>
            <person name="Stajich J.E."/>
            <person name="Wilke S.K."/>
            <person name="Ahren D."/>
            <person name="Au C.H."/>
            <person name="Birren B.W."/>
            <person name="Borodovsky M."/>
            <person name="Burns C."/>
            <person name="Canback B."/>
            <person name="Casselton L.A."/>
            <person name="Cheng C.K."/>
            <person name="Deng J."/>
            <person name="Dietrich F.S."/>
            <person name="Fargo D.C."/>
            <person name="Farman M.L."/>
            <person name="Gathman A.C."/>
            <person name="Goldberg J."/>
            <person name="Guigo R."/>
            <person name="Hoegger P.J."/>
            <person name="Hooker J.B."/>
            <person name="Huggins A."/>
            <person name="James T.Y."/>
            <person name="Kamada T."/>
            <person name="Kilaru S."/>
            <person name="Kodira C."/>
            <person name="Kues U."/>
            <person name="Kupfer D."/>
            <person name="Kwan H.S."/>
            <person name="Lomsadze A."/>
            <person name="Li W."/>
            <person name="Lilly W.W."/>
            <person name="Ma L.J."/>
            <person name="Mackey A.J."/>
            <person name="Manning G."/>
            <person name="Martin F."/>
            <person name="Muraguchi H."/>
            <person name="Natvig D.O."/>
            <person name="Palmerini H."/>
            <person name="Ramesh M.A."/>
            <person name="Rehmeyer C.J."/>
            <person name="Roe B.A."/>
            <person name="Shenoy N."/>
            <person name="Stanke M."/>
            <person name="Ter-Hovhannisyan V."/>
            <person name="Tunlid A."/>
            <person name="Velagapudi R."/>
            <person name="Vision T.J."/>
            <person name="Zeng Q."/>
            <person name="Zolan M.E."/>
            <person name="Pukkila P.J."/>
        </authorList>
    </citation>
    <scope>NUCLEOTIDE SEQUENCE [LARGE SCALE GENOMIC DNA]</scope>
    <source>
        <strain evidence="5">Okayama-7 / 130 / ATCC MYA-4618 / FGSC 9003</strain>
    </source>
</reference>
<dbReference type="AlphaFoldDB" id="A8NS60"/>
<feature type="region of interest" description="Disordered" evidence="3">
    <location>
        <begin position="93"/>
        <end position="183"/>
    </location>
</feature>
<dbReference type="Proteomes" id="UP000001861">
    <property type="component" value="Unassembled WGS sequence"/>
</dbReference>
<keyword evidence="2" id="KW-0677">Repeat</keyword>
<dbReference type="KEGG" id="cci:CC1G_03034"/>
<organism evidence="4 5">
    <name type="scientific">Coprinopsis cinerea (strain Okayama-7 / 130 / ATCC MYA-4618 / FGSC 9003)</name>
    <name type="common">Inky cap fungus</name>
    <name type="synonym">Hormographiella aspergillata</name>
    <dbReference type="NCBI Taxonomy" id="240176"/>
    <lineage>
        <taxon>Eukaryota</taxon>
        <taxon>Fungi</taxon>
        <taxon>Dikarya</taxon>
        <taxon>Basidiomycota</taxon>
        <taxon>Agaricomycotina</taxon>
        <taxon>Agaricomycetes</taxon>
        <taxon>Agaricomycetidae</taxon>
        <taxon>Agaricales</taxon>
        <taxon>Agaricineae</taxon>
        <taxon>Psathyrellaceae</taxon>
        <taxon>Coprinopsis</taxon>
    </lineage>
</organism>
<dbReference type="PANTHER" id="PTHR11375">
    <property type="entry name" value="ACIDIC LEUCINE-RICH NUCLEAR PHOSPHOPROTEIN 32"/>
    <property type="match status" value="1"/>
</dbReference>
<feature type="compositionally biased region" description="Acidic residues" evidence="3">
    <location>
        <begin position="728"/>
        <end position="784"/>
    </location>
</feature>
<accession>A8NS60</accession>
<protein>
    <submittedName>
        <fullName evidence="4">Uncharacterized protein</fullName>
    </submittedName>
</protein>
<dbReference type="eggNOG" id="ENOG502SMF9">
    <property type="taxonomic scope" value="Eukaryota"/>
</dbReference>
<dbReference type="OMA" id="VHIDWDA"/>
<feature type="compositionally biased region" description="Basic and acidic residues" evidence="3">
    <location>
        <begin position="102"/>
        <end position="136"/>
    </location>
</feature>
<evidence type="ECO:0000256" key="2">
    <source>
        <dbReference type="ARBA" id="ARBA00022737"/>
    </source>
</evidence>
<comment type="caution">
    <text evidence="4">The sequence shown here is derived from an EMBL/GenBank/DDBJ whole genome shotgun (WGS) entry which is preliminary data.</text>
</comment>
<proteinExistence type="predicted"/>
<feature type="compositionally biased region" description="Acidic residues" evidence="3">
    <location>
        <begin position="165"/>
        <end position="181"/>
    </location>
</feature>
<dbReference type="STRING" id="240176.A8NS60"/>
<feature type="region of interest" description="Disordered" evidence="3">
    <location>
        <begin position="728"/>
        <end position="816"/>
    </location>
</feature>
<feature type="compositionally biased region" description="Acidic residues" evidence="3">
    <location>
        <begin position="140"/>
        <end position="154"/>
    </location>
</feature>
<dbReference type="PANTHER" id="PTHR11375:SF0">
    <property type="entry name" value="ACIDIC LEUCINE-RICH NUCLEAR PHOSPHOPROTEIN 32 FAMILY MEMBER A"/>
    <property type="match status" value="1"/>
</dbReference>
<dbReference type="EMBL" id="AACS02000008">
    <property type="protein sequence ID" value="EAU86011.2"/>
    <property type="molecule type" value="Genomic_DNA"/>
</dbReference>
<gene>
    <name evidence="4" type="ORF">CC1G_03034</name>
</gene>
<evidence type="ECO:0000256" key="3">
    <source>
        <dbReference type="SAM" id="MobiDB-lite"/>
    </source>
</evidence>
<dbReference type="VEuPathDB" id="FungiDB:CC1G_03034"/>
<dbReference type="RefSeq" id="XP_001835946.2">
    <property type="nucleotide sequence ID" value="XM_001835894.2"/>
</dbReference>
<dbReference type="InterPro" id="IPR045081">
    <property type="entry name" value="AN32"/>
</dbReference>
<dbReference type="GeneID" id="6012483"/>
<name>A8NS60_COPC7</name>
<keyword evidence="5" id="KW-1185">Reference proteome</keyword>
<dbReference type="GO" id="GO:0005634">
    <property type="term" value="C:nucleus"/>
    <property type="evidence" value="ECO:0007669"/>
    <property type="project" value="TreeGrafter"/>
</dbReference>
<dbReference type="GO" id="GO:0042393">
    <property type="term" value="F:histone binding"/>
    <property type="evidence" value="ECO:0007669"/>
    <property type="project" value="TreeGrafter"/>
</dbReference>
<keyword evidence="1" id="KW-0433">Leucine-rich repeat</keyword>
<sequence length="816" mass="92056">MSSHILNQPHYLTTYVDHEKRLKDDMTNLLKKVLAENPGIKHDDAIRKVQELMLQNNPYVPPKDGRCIINELPVELLAYIFRVGVWLQEEGSDDDFEEVTSLEERKGFQEELTRVREEGKKGSGEGDKMEEDKPEAVIEVVDDDGNDDEWEDEPSEHSSDGSETGSEDDEGDEEEEEEEEVPFQILVSHVCRQWRETALNTPRLWRRISVAGPPKWDLYEAYLQRSKGQPLIIEIDGSIPEDFDADDHPDHPDYVEYSDPNWGPDERPEGPPPFLSSKQVRRAFDMIIPHVDRWYDVDIVLGQHDDMHELLQRIAALPGAPMLEYLHLHDEDLCDNYGVEVDEDEEPIEWHLESPTLPFSGNAPRLLGVSLWGVHVDWDRAVSLFQNLTHLNLAILFKRPSWKTFATYLKNSPQLESLELDNAGPSLENGGLLPVVPATPATGLPSAYYTPATAVPPEASEENPWEWPHYPLEVSSIRHVSLANHEPYYAHALATKLFFPNIKTLTLDYENGDFNDIVDVYTTHLRGTSTRRSMFQLLEDFTIKSLGSVSEEKVDAMIGSLSELQSLSLGIPVTYDLEVPGKIWEKMVENAKTVKTLVKSAEEAKAKEPSSPQKPQAARSPVAGPSTQPLSIVPPDPSAPLPSTLPAAPSTPTPAPEVHPNLLFPRLKHLETRDISSADVREFVELRKEIGAPLKRLAMHRDSDIRTRDERWFRSNLEEFDIFSDSDYTDVEDFDDEDLDFDEDVEEWEPDEDDGDDDGPDEDDEWEDYSGDDDDDDDMADEDGGGGRIQRARGIPRVSGQGAVGSSTTTGLSELD</sequence>
<dbReference type="OrthoDB" id="3341212at2759"/>